<evidence type="ECO:0000313" key="2">
    <source>
        <dbReference type="Proteomes" id="UP000694844"/>
    </source>
</evidence>
<protein>
    <submittedName>
        <fullName evidence="3">Uncharacterized protein LOC111134456</fullName>
    </submittedName>
</protein>
<dbReference type="KEGG" id="cvn:111134456"/>
<name>A0A8B8EHR2_CRAVI</name>
<dbReference type="GeneID" id="111134456"/>
<feature type="chain" id="PRO_5034209327" evidence="1">
    <location>
        <begin position="23"/>
        <end position="341"/>
    </location>
</feature>
<dbReference type="AlphaFoldDB" id="A0A8B8EHR2"/>
<sequence length="341" mass="39940">MGRFAVFLLVYVLCGLVLKSYAQEAYNYDDEDYDDDYYDEEPTATVIPKRKVLEIENATQHVVIRLIHRENRLMSKNLDDATERCTKETAIFEESCQKCVKEPKFLKTVLKEAEKLLKLHSFYLPIKMGKKVLKTLKRIRVRRIVKNVGKTFRRVGETIGKTWKSINRNVRRTLRKIKGAVRVRVRRLVRVRVRLPRVRLPRVRVRLPRVRVPRVRVRVRVGRRWGKKKKRSSCSDCERISNIKDEETLSKTLCPYLFSVNEESLKTDAFLQKFISEIESGFPKLGKILHHHYLSSDEAEVTIATKEGSHSYKVKNFSKLSSEQLGRTIGRYIFKKAKGKA</sequence>
<dbReference type="OrthoDB" id="6156405at2759"/>
<reference evidence="3" key="1">
    <citation type="submission" date="2025-08" db="UniProtKB">
        <authorList>
            <consortium name="RefSeq"/>
        </authorList>
    </citation>
    <scope>IDENTIFICATION</scope>
    <source>
        <tissue evidence="3">Whole sample</tissue>
    </source>
</reference>
<evidence type="ECO:0000313" key="3">
    <source>
        <dbReference type="RefSeq" id="XP_022339181.1"/>
    </source>
</evidence>
<proteinExistence type="predicted"/>
<keyword evidence="1" id="KW-0732">Signal</keyword>
<evidence type="ECO:0000256" key="1">
    <source>
        <dbReference type="SAM" id="SignalP"/>
    </source>
</evidence>
<feature type="signal peptide" evidence="1">
    <location>
        <begin position="1"/>
        <end position="22"/>
    </location>
</feature>
<gene>
    <name evidence="3" type="primary">LOC111134456</name>
</gene>
<organism evidence="2 3">
    <name type="scientific">Crassostrea virginica</name>
    <name type="common">Eastern oyster</name>
    <dbReference type="NCBI Taxonomy" id="6565"/>
    <lineage>
        <taxon>Eukaryota</taxon>
        <taxon>Metazoa</taxon>
        <taxon>Spiralia</taxon>
        <taxon>Lophotrochozoa</taxon>
        <taxon>Mollusca</taxon>
        <taxon>Bivalvia</taxon>
        <taxon>Autobranchia</taxon>
        <taxon>Pteriomorphia</taxon>
        <taxon>Ostreida</taxon>
        <taxon>Ostreoidea</taxon>
        <taxon>Ostreidae</taxon>
        <taxon>Crassostrea</taxon>
    </lineage>
</organism>
<dbReference type="Proteomes" id="UP000694844">
    <property type="component" value="Chromosome 5"/>
</dbReference>
<keyword evidence="2" id="KW-1185">Reference proteome</keyword>
<dbReference type="RefSeq" id="XP_022339181.1">
    <property type="nucleotide sequence ID" value="XM_022483473.1"/>
</dbReference>
<accession>A0A8B8EHR2</accession>